<dbReference type="InterPro" id="IPR009574">
    <property type="entry name" value="DUF1189"/>
</dbReference>
<keyword evidence="1" id="KW-0812">Transmembrane</keyword>
<sequence length="260" mass="28758">MQLFGELINSVSNFKAYGFFRQQGLLRTLGYLLFLSLMFGSISFIRPWKTFNSDADDLASWLTSQAPDFALAKGVFATSPETTAVYRKEGDLILVIGAKPGFSDSLLAGFPRGILLYADRVVVSGGEGQKRDMPFKDYGDLKVDKKEILAALANRGMLGFFMAVFWMIIYLGGKLLSALFIAGLGMNFKAILRMNMPFGDIYKLSIRALSLGMVLDAMLSLSGIDFPYFFILYYLMAASYLWLGMKAVSDEDMTAAGLKV</sequence>
<evidence type="ECO:0000256" key="1">
    <source>
        <dbReference type="SAM" id="Phobius"/>
    </source>
</evidence>
<protein>
    <recommendedName>
        <fullName evidence="4">DUF1189 domain-containing protein</fullName>
    </recommendedName>
</protein>
<accession>A0A1F5R7L5</accession>
<evidence type="ECO:0000313" key="2">
    <source>
        <dbReference type="EMBL" id="OGF10448.1"/>
    </source>
</evidence>
<feature type="transmembrane region" description="Helical" evidence="1">
    <location>
        <begin position="226"/>
        <end position="243"/>
    </location>
</feature>
<keyword evidence="1" id="KW-1133">Transmembrane helix</keyword>
<feature type="transmembrane region" description="Helical" evidence="1">
    <location>
        <begin position="175"/>
        <end position="192"/>
    </location>
</feature>
<organism evidence="2 3">
    <name type="scientific">Candidatus Edwardsbacteria bacterium GWF2_54_11</name>
    <dbReference type="NCBI Taxonomy" id="1817851"/>
    <lineage>
        <taxon>Bacteria</taxon>
        <taxon>Candidatus Edwardsiibacteriota</taxon>
    </lineage>
</organism>
<proteinExistence type="predicted"/>
<keyword evidence="1" id="KW-0472">Membrane</keyword>
<dbReference type="Proteomes" id="UP000177230">
    <property type="component" value="Unassembled WGS sequence"/>
</dbReference>
<feature type="transmembrane region" description="Helical" evidence="1">
    <location>
        <begin position="24"/>
        <end position="45"/>
    </location>
</feature>
<dbReference type="AlphaFoldDB" id="A0A1F5R7L5"/>
<reference evidence="2 3" key="1">
    <citation type="journal article" date="2016" name="Nat. Commun.">
        <title>Thousands of microbial genomes shed light on interconnected biogeochemical processes in an aquifer system.</title>
        <authorList>
            <person name="Anantharaman K."/>
            <person name="Brown C.T."/>
            <person name="Hug L.A."/>
            <person name="Sharon I."/>
            <person name="Castelle C.J."/>
            <person name="Probst A.J."/>
            <person name="Thomas B.C."/>
            <person name="Singh A."/>
            <person name="Wilkins M.J."/>
            <person name="Karaoz U."/>
            <person name="Brodie E.L."/>
            <person name="Williams K.H."/>
            <person name="Hubbard S.S."/>
            <person name="Banfield J.F."/>
        </authorList>
    </citation>
    <scope>NUCLEOTIDE SEQUENCE [LARGE SCALE GENOMIC DNA]</scope>
</reference>
<name>A0A1F5R7L5_9BACT</name>
<gene>
    <name evidence="2" type="ORF">A2024_08825</name>
</gene>
<dbReference type="EMBL" id="MFFM01000038">
    <property type="protein sequence ID" value="OGF10448.1"/>
    <property type="molecule type" value="Genomic_DNA"/>
</dbReference>
<dbReference type="Pfam" id="PF06691">
    <property type="entry name" value="DUF1189"/>
    <property type="match status" value="1"/>
</dbReference>
<evidence type="ECO:0008006" key="4">
    <source>
        <dbReference type="Google" id="ProtNLM"/>
    </source>
</evidence>
<evidence type="ECO:0000313" key="3">
    <source>
        <dbReference type="Proteomes" id="UP000177230"/>
    </source>
</evidence>
<comment type="caution">
    <text evidence="2">The sequence shown here is derived from an EMBL/GenBank/DDBJ whole genome shotgun (WGS) entry which is preliminary data.</text>
</comment>